<evidence type="ECO:0000313" key="2">
    <source>
        <dbReference type="Proteomes" id="UP000805193"/>
    </source>
</evidence>
<dbReference type="EMBL" id="JABSTQ010009776">
    <property type="protein sequence ID" value="KAG0426025.1"/>
    <property type="molecule type" value="Genomic_DNA"/>
</dbReference>
<reference evidence="1 2" key="1">
    <citation type="journal article" date="2020" name="Cell">
        <title>Large-Scale Comparative Analyses of Tick Genomes Elucidate Their Genetic Diversity and Vector Capacities.</title>
        <authorList>
            <consortium name="Tick Genome and Microbiome Consortium (TIGMIC)"/>
            <person name="Jia N."/>
            <person name="Wang J."/>
            <person name="Shi W."/>
            <person name="Du L."/>
            <person name="Sun Y."/>
            <person name="Zhan W."/>
            <person name="Jiang J.F."/>
            <person name="Wang Q."/>
            <person name="Zhang B."/>
            <person name="Ji P."/>
            <person name="Bell-Sakyi L."/>
            <person name="Cui X.M."/>
            <person name="Yuan T.T."/>
            <person name="Jiang B.G."/>
            <person name="Yang W.F."/>
            <person name="Lam T.T."/>
            <person name="Chang Q.C."/>
            <person name="Ding S.J."/>
            <person name="Wang X.J."/>
            <person name="Zhu J.G."/>
            <person name="Ruan X.D."/>
            <person name="Zhao L."/>
            <person name="Wei J.T."/>
            <person name="Ye R.Z."/>
            <person name="Que T.C."/>
            <person name="Du C.H."/>
            <person name="Zhou Y.H."/>
            <person name="Cheng J.X."/>
            <person name="Dai P.F."/>
            <person name="Guo W.B."/>
            <person name="Han X.H."/>
            <person name="Huang E.J."/>
            <person name="Li L.F."/>
            <person name="Wei W."/>
            <person name="Gao Y.C."/>
            <person name="Liu J.Z."/>
            <person name="Shao H.Z."/>
            <person name="Wang X."/>
            <person name="Wang C.C."/>
            <person name="Yang T.C."/>
            <person name="Huo Q.B."/>
            <person name="Li W."/>
            <person name="Chen H.Y."/>
            <person name="Chen S.E."/>
            <person name="Zhou L.G."/>
            <person name="Ni X.B."/>
            <person name="Tian J.H."/>
            <person name="Sheng Y."/>
            <person name="Liu T."/>
            <person name="Pan Y.S."/>
            <person name="Xia L.Y."/>
            <person name="Li J."/>
            <person name="Zhao F."/>
            <person name="Cao W.C."/>
        </authorList>
    </citation>
    <scope>NUCLEOTIDE SEQUENCE [LARGE SCALE GENOMIC DNA]</scope>
    <source>
        <strain evidence="1">Iper-2018</strain>
    </source>
</reference>
<protein>
    <submittedName>
        <fullName evidence="1">Uncharacterized protein</fullName>
    </submittedName>
</protein>
<sequence>METPASPASSDSSNSGGSYVFESDLSSDASDYEEIPEVGHFVFDPLATSSSDDDDDESVAEDDGDIVRDDAEEADNAQWHGLEWMRKVHTTGITPLQLTTTSRRLGTSRGSFVANRKLEVGLENHSVAQAVRHKFPIQCFQCSWDAEVEVDDERRKLLEQQMKEIEDPEGLQGPMKPPFLGINNFAEMPSRDQLALQCKNCTKMDGTCARWTYYTNEQPRNVTWLCVNSVEVGCFVEKLPNQLRKEVCLCKDQDYCNGTGTLLPQAQLLLAMFLLLGLVAAAR</sequence>
<accession>A0AC60PXS5</accession>
<organism evidence="1 2">
    <name type="scientific">Ixodes persulcatus</name>
    <name type="common">Taiga tick</name>
    <dbReference type="NCBI Taxonomy" id="34615"/>
    <lineage>
        <taxon>Eukaryota</taxon>
        <taxon>Metazoa</taxon>
        <taxon>Ecdysozoa</taxon>
        <taxon>Arthropoda</taxon>
        <taxon>Chelicerata</taxon>
        <taxon>Arachnida</taxon>
        <taxon>Acari</taxon>
        <taxon>Parasitiformes</taxon>
        <taxon>Ixodida</taxon>
        <taxon>Ixodoidea</taxon>
        <taxon>Ixodidae</taxon>
        <taxon>Ixodinae</taxon>
        <taxon>Ixodes</taxon>
    </lineage>
</organism>
<gene>
    <name evidence="1" type="ORF">HPB47_026844</name>
</gene>
<comment type="caution">
    <text evidence="1">The sequence shown here is derived from an EMBL/GenBank/DDBJ whole genome shotgun (WGS) entry which is preliminary data.</text>
</comment>
<dbReference type="Proteomes" id="UP000805193">
    <property type="component" value="Unassembled WGS sequence"/>
</dbReference>
<proteinExistence type="predicted"/>
<name>A0AC60PXS5_IXOPE</name>
<evidence type="ECO:0000313" key="1">
    <source>
        <dbReference type="EMBL" id="KAG0426025.1"/>
    </source>
</evidence>
<keyword evidence="2" id="KW-1185">Reference proteome</keyword>